<dbReference type="GO" id="GO:0030026">
    <property type="term" value="P:intracellular manganese ion homeostasis"/>
    <property type="evidence" value="ECO:0007669"/>
    <property type="project" value="InterPro"/>
</dbReference>
<evidence type="ECO:0000256" key="4">
    <source>
        <dbReference type="ARBA" id="ARBA00023136"/>
    </source>
</evidence>
<dbReference type="InterPro" id="IPR008217">
    <property type="entry name" value="Ccc1_fam"/>
</dbReference>
<protein>
    <recommendedName>
        <fullName evidence="8">Iron transporter</fullName>
    </recommendedName>
</protein>
<gene>
    <name evidence="6" type="ORF">COT91_00580</name>
</gene>
<accession>A0A2H0VEX7</accession>
<evidence type="ECO:0000313" key="7">
    <source>
        <dbReference type="Proteomes" id="UP000230557"/>
    </source>
</evidence>
<feature type="transmembrane region" description="Helical" evidence="5">
    <location>
        <begin position="45"/>
        <end position="69"/>
    </location>
</feature>
<keyword evidence="2 5" id="KW-0812">Transmembrane</keyword>
<feature type="transmembrane region" description="Helical" evidence="5">
    <location>
        <begin position="177"/>
        <end position="198"/>
    </location>
</feature>
<dbReference type="GO" id="GO:0012505">
    <property type="term" value="C:endomembrane system"/>
    <property type="evidence" value="ECO:0007669"/>
    <property type="project" value="UniProtKB-SubCell"/>
</dbReference>
<proteinExistence type="predicted"/>
<reference evidence="7" key="1">
    <citation type="submission" date="2017-09" db="EMBL/GenBank/DDBJ databases">
        <title>Depth-based differentiation of microbial function through sediment-hosted aquifers and enrichment of novel symbionts in the deep terrestrial subsurface.</title>
        <authorList>
            <person name="Probst A.J."/>
            <person name="Ladd B."/>
            <person name="Jarett J.K."/>
            <person name="Geller-Mcgrath D.E."/>
            <person name="Sieber C.M.K."/>
            <person name="Emerson J.B."/>
            <person name="Anantharaman K."/>
            <person name="Thomas B.C."/>
            <person name="Malmstrom R."/>
            <person name="Stieglmeier M."/>
            <person name="Klingl A."/>
            <person name="Woyke T."/>
            <person name="Ryan C.M."/>
            <person name="Banfield J.F."/>
        </authorList>
    </citation>
    <scope>NUCLEOTIDE SEQUENCE [LARGE SCALE GENOMIC DNA]</scope>
</reference>
<comment type="subcellular location">
    <subcellularLocation>
        <location evidence="1">Endomembrane system</location>
        <topology evidence="1">Multi-pass membrane protein</topology>
    </subcellularLocation>
</comment>
<name>A0A2H0VEX7_9BACT</name>
<organism evidence="6 7">
    <name type="scientific">Candidatus Doudnabacteria bacterium CG10_big_fil_rev_8_21_14_0_10_41_10</name>
    <dbReference type="NCBI Taxonomy" id="1974551"/>
    <lineage>
        <taxon>Bacteria</taxon>
        <taxon>Candidatus Doudnaibacteriota</taxon>
    </lineage>
</organism>
<evidence type="ECO:0000256" key="5">
    <source>
        <dbReference type="SAM" id="Phobius"/>
    </source>
</evidence>
<evidence type="ECO:0000256" key="2">
    <source>
        <dbReference type="ARBA" id="ARBA00022692"/>
    </source>
</evidence>
<keyword evidence="4 5" id="KW-0472">Membrane</keyword>
<feature type="transmembrane region" description="Helical" evidence="5">
    <location>
        <begin position="151"/>
        <end position="171"/>
    </location>
</feature>
<feature type="transmembrane region" description="Helical" evidence="5">
    <location>
        <begin position="20"/>
        <end position="39"/>
    </location>
</feature>
<evidence type="ECO:0008006" key="8">
    <source>
        <dbReference type="Google" id="ProtNLM"/>
    </source>
</evidence>
<dbReference type="PANTHER" id="PTHR31851">
    <property type="entry name" value="FE(2+)/MN(2+) TRANSPORTER PCL1"/>
    <property type="match status" value="1"/>
</dbReference>
<evidence type="ECO:0000256" key="3">
    <source>
        <dbReference type="ARBA" id="ARBA00022989"/>
    </source>
</evidence>
<sequence length="232" mass="25302">MIKYNHQHNTTSSSTIREVVFGVEDGMVSTLGAITGIAIGSQDHFTVILAGTVIIAVESISMGIGSYLANRSEQDVNQRRLLEEKEEIQQYPKEEKEELKNLFVKDGWPNKIVQEMSRVASENKKLMLKEMAYRELSIAQDPSTGPLKKAIFMYASYIVGGMVPLFAYFILSVPRATPVSIVVTLAGLFALGVATTKYTKGSWFKAGGRILSLGTVALVVGYIVGGIAAKFS</sequence>
<dbReference type="EMBL" id="PFAJ01000006">
    <property type="protein sequence ID" value="PIR97633.1"/>
    <property type="molecule type" value="Genomic_DNA"/>
</dbReference>
<dbReference type="Pfam" id="PF01988">
    <property type="entry name" value="VIT1"/>
    <property type="match status" value="1"/>
</dbReference>
<evidence type="ECO:0000256" key="1">
    <source>
        <dbReference type="ARBA" id="ARBA00004127"/>
    </source>
</evidence>
<keyword evidence="3 5" id="KW-1133">Transmembrane helix</keyword>
<comment type="caution">
    <text evidence="6">The sequence shown here is derived from an EMBL/GenBank/DDBJ whole genome shotgun (WGS) entry which is preliminary data.</text>
</comment>
<dbReference type="Proteomes" id="UP000230557">
    <property type="component" value="Unassembled WGS sequence"/>
</dbReference>
<feature type="transmembrane region" description="Helical" evidence="5">
    <location>
        <begin position="210"/>
        <end position="229"/>
    </location>
</feature>
<dbReference type="AlphaFoldDB" id="A0A2H0VEX7"/>
<evidence type="ECO:0000313" key="6">
    <source>
        <dbReference type="EMBL" id="PIR97633.1"/>
    </source>
</evidence>
<dbReference type="GO" id="GO:0005384">
    <property type="term" value="F:manganese ion transmembrane transporter activity"/>
    <property type="evidence" value="ECO:0007669"/>
    <property type="project" value="InterPro"/>
</dbReference>